<organism evidence="7 8">
    <name type="scientific">Cereibacter sphaeroides</name>
    <name type="common">Rhodobacter sphaeroides</name>
    <dbReference type="NCBI Taxonomy" id="1063"/>
    <lineage>
        <taxon>Bacteria</taxon>
        <taxon>Pseudomonadati</taxon>
        <taxon>Pseudomonadota</taxon>
        <taxon>Alphaproteobacteria</taxon>
        <taxon>Rhodobacterales</taxon>
        <taxon>Paracoccaceae</taxon>
        <taxon>Cereibacter</taxon>
    </lineage>
</organism>
<dbReference type="NCBIfam" id="NF037995">
    <property type="entry name" value="TRAP_S1"/>
    <property type="match status" value="1"/>
</dbReference>
<evidence type="ECO:0000256" key="6">
    <source>
        <dbReference type="SAM" id="SignalP"/>
    </source>
</evidence>
<comment type="caution">
    <text evidence="7">The sequence shown here is derived from an EMBL/GenBank/DDBJ whole genome shotgun (WGS) entry which is preliminary data.</text>
</comment>
<evidence type="ECO:0000313" key="7">
    <source>
        <dbReference type="EMBL" id="RHZ91386.1"/>
    </source>
</evidence>
<dbReference type="AlphaFoldDB" id="A0AAX1UG88"/>
<dbReference type="GO" id="GO:0042597">
    <property type="term" value="C:periplasmic space"/>
    <property type="evidence" value="ECO:0007669"/>
    <property type="project" value="UniProtKB-SubCell"/>
</dbReference>
<dbReference type="PANTHER" id="PTHR33376:SF7">
    <property type="entry name" value="C4-DICARBOXYLATE-BINDING PROTEIN DCTB"/>
    <property type="match status" value="1"/>
</dbReference>
<dbReference type="InterPro" id="IPR018389">
    <property type="entry name" value="DctP_fam"/>
</dbReference>
<proteinExistence type="inferred from homology"/>
<evidence type="ECO:0000256" key="1">
    <source>
        <dbReference type="ARBA" id="ARBA00004418"/>
    </source>
</evidence>
<evidence type="ECO:0000256" key="2">
    <source>
        <dbReference type="ARBA" id="ARBA00009023"/>
    </source>
</evidence>
<name>A0AAX1UG88_CERSP</name>
<feature type="chain" id="PRO_5043791224" evidence="6">
    <location>
        <begin position="25"/>
        <end position="326"/>
    </location>
</feature>
<comment type="similarity">
    <text evidence="2">Belongs to the bacterial solute-binding protein 7 family.</text>
</comment>
<gene>
    <name evidence="7" type="ORF">D1114_20235</name>
</gene>
<reference evidence="7 8" key="1">
    <citation type="submission" date="2018-08" db="EMBL/GenBank/DDBJ databases">
        <title>Draft genome sequence of Rhodobacter sphaeroides FY.</title>
        <authorList>
            <person name="Rayyan A."/>
            <person name="Meyer T.E."/>
            <person name="Kyndt J.A."/>
        </authorList>
    </citation>
    <scope>NUCLEOTIDE SEQUENCE [LARGE SCALE GENOMIC DNA]</scope>
    <source>
        <strain evidence="7 8">FY</strain>
    </source>
</reference>
<feature type="signal peptide" evidence="6">
    <location>
        <begin position="1"/>
        <end position="24"/>
    </location>
</feature>
<dbReference type="PANTHER" id="PTHR33376">
    <property type="match status" value="1"/>
</dbReference>
<evidence type="ECO:0000256" key="5">
    <source>
        <dbReference type="ARBA" id="ARBA00022764"/>
    </source>
</evidence>
<keyword evidence="3" id="KW-0813">Transport</keyword>
<dbReference type="Proteomes" id="UP000266305">
    <property type="component" value="Unassembled WGS sequence"/>
</dbReference>
<sequence length="326" mass="35246">MNAKTRAGLGLTVGLMLMAGTATARTLTLGTVYGARDVSTQAMEHWNEALSEATEGRWSLSIVPGGTLGGDREMLQQLSTGEIDINLSSPVVMQYVAPQYQCLEAEYIYDSEEQGFAVWRGDIGKAASQAMKDAHGIEIAAVGRRGARLVTANKPILKPEDLAGLKFRVTNNLRSEVFAAYGAQPAPLPLSELYGALRQGVFDAQENPLSTIFSLRFHEVQSHISETNHIWTYNLVLTNSALMDELGEDRAAFESTLAQSLEWLYTAIDEENARIRAEIEASGSAVFDKPDTQAFRDAARPILAAYAEESCAPGLLDAVDAVAASN</sequence>
<accession>A0AAX1UG88</accession>
<dbReference type="EMBL" id="QWGP01000034">
    <property type="protein sequence ID" value="RHZ91386.1"/>
    <property type="molecule type" value="Genomic_DNA"/>
</dbReference>
<evidence type="ECO:0000313" key="8">
    <source>
        <dbReference type="Proteomes" id="UP000266305"/>
    </source>
</evidence>
<dbReference type="Gene3D" id="3.40.190.170">
    <property type="entry name" value="Bacterial extracellular solute-binding protein, family 7"/>
    <property type="match status" value="1"/>
</dbReference>
<keyword evidence="4 6" id="KW-0732">Signal</keyword>
<dbReference type="CDD" id="cd13603">
    <property type="entry name" value="PBP2_TRAP_Siap_TeaA_like"/>
    <property type="match status" value="1"/>
</dbReference>
<protein>
    <submittedName>
        <fullName evidence="7">TRAP transporter substrate-binding protein</fullName>
    </submittedName>
</protein>
<evidence type="ECO:0000256" key="3">
    <source>
        <dbReference type="ARBA" id="ARBA00022448"/>
    </source>
</evidence>
<dbReference type="Pfam" id="PF03480">
    <property type="entry name" value="DctP"/>
    <property type="match status" value="1"/>
</dbReference>
<dbReference type="InterPro" id="IPR038404">
    <property type="entry name" value="TRAP_DctP_sf"/>
</dbReference>
<dbReference type="GO" id="GO:0055085">
    <property type="term" value="P:transmembrane transport"/>
    <property type="evidence" value="ECO:0007669"/>
    <property type="project" value="InterPro"/>
</dbReference>
<keyword evidence="5" id="KW-0574">Periplasm</keyword>
<evidence type="ECO:0000256" key="4">
    <source>
        <dbReference type="ARBA" id="ARBA00022729"/>
    </source>
</evidence>
<comment type="subcellular location">
    <subcellularLocation>
        <location evidence="1">Periplasm</location>
    </subcellularLocation>
</comment>
<dbReference type="RefSeq" id="WP_119001247.1">
    <property type="nucleotide sequence ID" value="NZ_QWGP01000034.1"/>
</dbReference>